<feature type="region of interest" description="Disordered" evidence="1">
    <location>
        <begin position="55"/>
        <end position="79"/>
    </location>
</feature>
<gene>
    <name evidence="2" type="ORF">Tco_0951051</name>
</gene>
<dbReference type="Proteomes" id="UP001151760">
    <property type="component" value="Unassembled WGS sequence"/>
</dbReference>
<comment type="caution">
    <text evidence="2">The sequence shown here is derived from an EMBL/GenBank/DDBJ whole genome shotgun (WGS) entry which is preliminary data.</text>
</comment>
<evidence type="ECO:0000256" key="1">
    <source>
        <dbReference type="SAM" id="MobiDB-lite"/>
    </source>
</evidence>
<feature type="compositionally biased region" description="Low complexity" evidence="1">
    <location>
        <begin position="55"/>
        <end position="68"/>
    </location>
</feature>
<name>A0ABQ5DSZ6_9ASTR</name>
<reference evidence="2" key="1">
    <citation type="journal article" date="2022" name="Int. J. Mol. Sci.">
        <title>Draft Genome of Tanacetum Coccineum: Genomic Comparison of Closely Related Tanacetum-Family Plants.</title>
        <authorList>
            <person name="Yamashiro T."/>
            <person name="Shiraishi A."/>
            <person name="Nakayama K."/>
            <person name="Satake H."/>
        </authorList>
    </citation>
    <scope>NUCLEOTIDE SEQUENCE</scope>
</reference>
<reference evidence="2" key="2">
    <citation type="submission" date="2022-01" db="EMBL/GenBank/DDBJ databases">
        <authorList>
            <person name="Yamashiro T."/>
            <person name="Shiraishi A."/>
            <person name="Satake H."/>
            <person name="Nakayama K."/>
        </authorList>
    </citation>
    <scope>NUCLEOTIDE SEQUENCE</scope>
</reference>
<sequence>MDTSDTAYSKVRALRTTVLAQQIEIASLRAADRARQAQHVEIPRLMSTLQTHVTALQGQQGPARGPAQPKIPEEANSSS</sequence>
<dbReference type="EMBL" id="BQNB010015637">
    <property type="protein sequence ID" value="GJT42336.1"/>
    <property type="molecule type" value="Genomic_DNA"/>
</dbReference>
<keyword evidence="3" id="KW-1185">Reference proteome</keyword>
<accession>A0ABQ5DSZ6</accession>
<organism evidence="2 3">
    <name type="scientific">Tanacetum coccineum</name>
    <dbReference type="NCBI Taxonomy" id="301880"/>
    <lineage>
        <taxon>Eukaryota</taxon>
        <taxon>Viridiplantae</taxon>
        <taxon>Streptophyta</taxon>
        <taxon>Embryophyta</taxon>
        <taxon>Tracheophyta</taxon>
        <taxon>Spermatophyta</taxon>
        <taxon>Magnoliopsida</taxon>
        <taxon>eudicotyledons</taxon>
        <taxon>Gunneridae</taxon>
        <taxon>Pentapetalae</taxon>
        <taxon>asterids</taxon>
        <taxon>campanulids</taxon>
        <taxon>Asterales</taxon>
        <taxon>Asteraceae</taxon>
        <taxon>Asteroideae</taxon>
        <taxon>Anthemideae</taxon>
        <taxon>Anthemidinae</taxon>
        <taxon>Tanacetum</taxon>
    </lineage>
</organism>
<evidence type="ECO:0000313" key="2">
    <source>
        <dbReference type="EMBL" id="GJT42336.1"/>
    </source>
</evidence>
<evidence type="ECO:0000313" key="3">
    <source>
        <dbReference type="Proteomes" id="UP001151760"/>
    </source>
</evidence>
<proteinExistence type="predicted"/>
<protein>
    <submittedName>
        <fullName evidence="2">Uncharacterized protein</fullName>
    </submittedName>
</protein>